<keyword evidence="4" id="KW-1185">Reference proteome</keyword>
<evidence type="ECO:0000259" key="2">
    <source>
        <dbReference type="Pfam" id="PF25908"/>
    </source>
</evidence>
<dbReference type="EMBL" id="JARYMX010000007">
    <property type="protein sequence ID" value="KAJ9539709.1"/>
    <property type="molecule type" value="Genomic_DNA"/>
</dbReference>
<gene>
    <name evidence="3" type="ORF">OSB04_026215</name>
</gene>
<dbReference type="SUPFAM" id="SSF53098">
    <property type="entry name" value="Ribonuclease H-like"/>
    <property type="match status" value="1"/>
</dbReference>
<proteinExistence type="predicted"/>
<dbReference type="AlphaFoldDB" id="A0AA38SCQ4"/>
<comment type="caution">
    <text evidence="3">The sequence shown here is derived from an EMBL/GenBank/DDBJ whole genome shotgun (WGS) entry which is preliminary data.</text>
</comment>
<evidence type="ECO:0000256" key="1">
    <source>
        <dbReference type="SAM" id="MobiDB-lite"/>
    </source>
</evidence>
<name>A0AA38SCQ4_9ASTR</name>
<dbReference type="PANTHER" id="PTHR32166:SF101">
    <property type="entry name" value="RIBONUCLEASE H-LIKE DOMAIN-CONTAINING PROTEIN-RELATED"/>
    <property type="match status" value="1"/>
</dbReference>
<evidence type="ECO:0000313" key="3">
    <source>
        <dbReference type="EMBL" id="KAJ9539709.1"/>
    </source>
</evidence>
<protein>
    <recommendedName>
        <fullName evidence="2">DUF7963 domain-containing protein</fullName>
    </recommendedName>
</protein>
<reference evidence="3" key="1">
    <citation type="submission" date="2023-03" db="EMBL/GenBank/DDBJ databases">
        <title>Chromosome-scale reference genome and RAD-based genetic map of yellow starthistle (Centaurea solstitialis) reveal putative structural variation and QTLs associated with invader traits.</title>
        <authorList>
            <person name="Reatini B."/>
            <person name="Cang F.A."/>
            <person name="Jiang Q."/>
            <person name="Mckibben M.T.W."/>
            <person name="Barker M.S."/>
            <person name="Rieseberg L.H."/>
            <person name="Dlugosch K.M."/>
        </authorList>
    </citation>
    <scope>NUCLEOTIDE SEQUENCE</scope>
    <source>
        <strain evidence="3">CAN-66</strain>
        <tissue evidence="3">Leaf</tissue>
    </source>
</reference>
<feature type="domain" description="DUF7963" evidence="2">
    <location>
        <begin position="17"/>
        <end position="101"/>
    </location>
</feature>
<dbReference type="InterPro" id="IPR012337">
    <property type="entry name" value="RNaseH-like_sf"/>
</dbReference>
<evidence type="ECO:0000313" key="4">
    <source>
        <dbReference type="Proteomes" id="UP001172457"/>
    </source>
</evidence>
<sequence length="753" mass="84718">MAESEGNDAQLVVVAATEDNTAVRAVNKRYEGLTTVRSKAIKGKGAWYWVHLEPILVRNPDTNDAKAVKLKCNLCEAVFSASNPSRTASEHLKRGTCPNFNSLLKPSSSSSSLPPLSSPSSHRKRFGSIGTSNEGLNWESHHQQFHHHQQQQQQQHLVLSGGKEDLGPLAMLEDSVKKLKTPKPLPPGPQLSKTQVDSALGLLADWFYESYGSVSFPSLDHPKFKSFMNQVGLPEISKQDFMSSRLDSKYQESKMESEAKLRDAEFYQLVSDGWKSKIFGNGGEEGLIKFMINLPNGTTLFRKTFFPGGGSGGLTAVPAAYAEEIMWEAVTGTYNVERCVGIVADKYKAKALRNLEIQHHWMVNLSCQLQGVGNLIKDFSKDLPVFKIVIDNCLKITNLFNNNSEARSILNKFRSQDSRFSVSLGFPPLLYCENLTNFSSISSMLENTLSLARILQLVVIDDSYKLVLVQDSGAREVAEMVQNMGFWNDVEAINALIKVIRATVDEIEAERPLVGQCLPLWEELRAKMKDWCVKFSIHHGVVEKIVEKRFKKNYHPAWSAAFVLDPVYLIRDSTGKYIPPFKYLTCEQEKDVDKLITRLVSREEAHVALMELLKWRSEGLDPLYAQAVQVKQRDPFTGKMKIANPQSSRLIWETILKEFTILGKIAVRLLFLHATTCGFKSNWSFMKWVWANGRVESRVGLEKVQKMIFISANAKLKRQEFGGEEEKEAEVFGLTSSEDDDMLNEVFVDAPSL</sequence>
<dbReference type="PANTHER" id="PTHR32166">
    <property type="entry name" value="OSJNBA0013A04.12 PROTEIN"/>
    <property type="match status" value="1"/>
</dbReference>
<dbReference type="InterPro" id="IPR058269">
    <property type="entry name" value="DUF7963"/>
</dbReference>
<organism evidence="3 4">
    <name type="scientific">Centaurea solstitialis</name>
    <name type="common">yellow star-thistle</name>
    <dbReference type="NCBI Taxonomy" id="347529"/>
    <lineage>
        <taxon>Eukaryota</taxon>
        <taxon>Viridiplantae</taxon>
        <taxon>Streptophyta</taxon>
        <taxon>Embryophyta</taxon>
        <taxon>Tracheophyta</taxon>
        <taxon>Spermatophyta</taxon>
        <taxon>Magnoliopsida</taxon>
        <taxon>eudicotyledons</taxon>
        <taxon>Gunneridae</taxon>
        <taxon>Pentapetalae</taxon>
        <taxon>asterids</taxon>
        <taxon>campanulids</taxon>
        <taxon>Asterales</taxon>
        <taxon>Asteraceae</taxon>
        <taxon>Carduoideae</taxon>
        <taxon>Cardueae</taxon>
        <taxon>Centaureinae</taxon>
        <taxon>Centaurea</taxon>
    </lineage>
</organism>
<feature type="region of interest" description="Disordered" evidence="1">
    <location>
        <begin position="103"/>
        <end position="133"/>
    </location>
</feature>
<dbReference type="Pfam" id="PF25908">
    <property type="entry name" value="DUF7963"/>
    <property type="match status" value="1"/>
</dbReference>
<accession>A0AA38SCQ4</accession>
<feature type="compositionally biased region" description="Low complexity" evidence="1">
    <location>
        <begin position="103"/>
        <end position="120"/>
    </location>
</feature>
<dbReference type="Proteomes" id="UP001172457">
    <property type="component" value="Chromosome 7"/>
</dbReference>